<evidence type="ECO:0000313" key="2">
    <source>
        <dbReference type="Proteomes" id="UP000593567"/>
    </source>
</evidence>
<accession>A0A7J7JFP8</accession>
<protein>
    <submittedName>
        <fullName evidence="1">Uncharacterized protein</fullName>
    </submittedName>
</protein>
<proteinExistence type="predicted"/>
<keyword evidence="2" id="KW-1185">Reference proteome</keyword>
<dbReference type="EMBL" id="VXIV02002490">
    <property type="protein sequence ID" value="KAF6025142.1"/>
    <property type="molecule type" value="Genomic_DNA"/>
</dbReference>
<comment type="caution">
    <text evidence="1">The sequence shown here is derived from an EMBL/GenBank/DDBJ whole genome shotgun (WGS) entry which is preliminary data.</text>
</comment>
<organism evidence="1 2">
    <name type="scientific">Bugula neritina</name>
    <name type="common">Brown bryozoan</name>
    <name type="synonym">Sertularia neritina</name>
    <dbReference type="NCBI Taxonomy" id="10212"/>
    <lineage>
        <taxon>Eukaryota</taxon>
        <taxon>Metazoa</taxon>
        <taxon>Spiralia</taxon>
        <taxon>Lophotrochozoa</taxon>
        <taxon>Bryozoa</taxon>
        <taxon>Gymnolaemata</taxon>
        <taxon>Cheilostomatida</taxon>
        <taxon>Flustrina</taxon>
        <taxon>Buguloidea</taxon>
        <taxon>Bugulidae</taxon>
        <taxon>Bugula</taxon>
    </lineage>
</organism>
<evidence type="ECO:0000313" key="1">
    <source>
        <dbReference type="EMBL" id="KAF6025142.1"/>
    </source>
</evidence>
<name>A0A7J7JFP8_BUGNE</name>
<sequence>MELQAIGSHLAVWTYEVGTILAAGAMALDKAIDKSLFLENISTLSEVMIRPAETSANTAILFTSYDRRVTGPGIATCYRNTQLR</sequence>
<reference evidence="1" key="1">
    <citation type="submission" date="2020-06" db="EMBL/GenBank/DDBJ databases">
        <title>Draft genome of Bugula neritina, a colonial animal packing powerful symbionts and potential medicines.</title>
        <authorList>
            <person name="Rayko M."/>
        </authorList>
    </citation>
    <scope>NUCLEOTIDE SEQUENCE [LARGE SCALE GENOMIC DNA]</scope>
    <source>
        <strain evidence="1">Kwan_BN1</strain>
    </source>
</reference>
<dbReference type="Proteomes" id="UP000593567">
    <property type="component" value="Unassembled WGS sequence"/>
</dbReference>
<dbReference type="AlphaFoldDB" id="A0A7J7JFP8"/>
<gene>
    <name evidence="1" type="ORF">EB796_016552</name>
</gene>